<dbReference type="Pfam" id="PF01569">
    <property type="entry name" value="PAP2"/>
    <property type="match status" value="1"/>
</dbReference>
<dbReference type="Gene3D" id="1.20.144.10">
    <property type="entry name" value="Phosphatidic acid phosphatase type 2/haloperoxidase"/>
    <property type="match status" value="1"/>
</dbReference>
<sequence>MAVSIGNGLNKYTMPMSHSMYFKKPSNRQLSWTAGLSLVLFGLLAVWVTLDNTPAIDTMIIKGLRVDGNLADPLGPGWLEEGMRDITALGSNWVLLYLTGLGALLLYLVGHARLAMQMVAGILLALAVTFALKHGFTRPRPDLVGHGTRVFTSSFPSAHAMMSAITYFTLAAASLCVTSLRNVRRLFFIVAGITTLFIGFSRVYLGVHWPTDILAGWLGAAVWVIIWYRIAVQNHKAERS</sequence>
<proteinExistence type="predicted"/>
<feature type="transmembrane region" description="Helical" evidence="4">
    <location>
        <begin position="186"/>
        <end position="207"/>
    </location>
</feature>
<evidence type="ECO:0000256" key="2">
    <source>
        <dbReference type="ARBA" id="ARBA00032707"/>
    </source>
</evidence>
<feature type="transmembrane region" description="Helical" evidence="4">
    <location>
        <begin position="114"/>
        <end position="136"/>
    </location>
</feature>
<keyword evidence="7" id="KW-1185">Reference proteome</keyword>
<keyword evidence="4" id="KW-0472">Membrane</keyword>
<dbReference type="PANTHER" id="PTHR14969:SF13">
    <property type="entry name" value="AT30094P"/>
    <property type="match status" value="1"/>
</dbReference>
<dbReference type="SMART" id="SM00014">
    <property type="entry name" value="acidPPc"/>
    <property type="match status" value="1"/>
</dbReference>
<accession>A0A5B7YFX2</accession>
<feature type="transmembrane region" description="Helical" evidence="4">
    <location>
        <begin position="156"/>
        <end position="177"/>
    </location>
</feature>
<dbReference type="EC" id="3.6.1.27" evidence="1"/>
<reference evidence="6 7" key="1">
    <citation type="submission" date="2019-04" db="EMBL/GenBank/DDBJ databases">
        <title>Salinimonas iocasae sp. nov., a halophilic bacterium isolated from the outer tube casing of tubeworms in Okinawa Trough.</title>
        <authorList>
            <person name="Zhang H."/>
            <person name="Wang H."/>
            <person name="Li C."/>
        </authorList>
    </citation>
    <scope>NUCLEOTIDE SEQUENCE [LARGE SCALE GENOMIC DNA]</scope>
    <source>
        <strain evidence="6 7">KX18D6</strain>
    </source>
</reference>
<dbReference type="InterPro" id="IPR036938">
    <property type="entry name" value="PAP2/HPO_sf"/>
</dbReference>
<dbReference type="SUPFAM" id="SSF48317">
    <property type="entry name" value="Acid phosphatase/Vanadium-dependent haloperoxidase"/>
    <property type="match status" value="1"/>
</dbReference>
<dbReference type="PANTHER" id="PTHR14969">
    <property type="entry name" value="SPHINGOSINE-1-PHOSPHATE PHOSPHOHYDROLASE"/>
    <property type="match status" value="1"/>
</dbReference>
<dbReference type="Proteomes" id="UP000304912">
    <property type="component" value="Chromosome"/>
</dbReference>
<keyword evidence="4" id="KW-1133">Transmembrane helix</keyword>
<dbReference type="RefSeq" id="WP_139757334.1">
    <property type="nucleotide sequence ID" value="NZ_CP039852.1"/>
</dbReference>
<evidence type="ECO:0000313" key="6">
    <source>
        <dbReference type="EMBL" id="QCZ94597.1"/>
    </source>
</evidence>
<dbReference type="KEGG" id="salk:FBQ74_14475"/>
<dbReference type="CDD" id="cd03392">
    <property type="entry name" value="PAP2_like_2"/>
    <property type="match status" value="1"/>
</dbReference>
<comment type="catalytic activity">
    <reaction evidence="3">
        <text>di-trans,octa-cis-undecaprenyl diphosphate + H2O = di-trans,octa-cis-undecaprenyl phosphate + phosphate + H(+)</text>
        <dbReference type="Rhea" id="RHEA:28094"/>
        <dbReference type="ChEBI" id="CHEBI:15377"/>
        <dbReference type="ChEBI" id="CHEBI:15378"/>
        <dbReference type="ChEBI" id="CHEBI:43474"/>
        <dbReference type="ChEBI" id="CHEBI:58405"/>
        <dbReference type="ChEBI" id="CHEBI:60392"/>
        <dbReference type="EC" id="3.6.1.27"/>
    </reaction>
</comment>
<feature type="transmembrane region" description="Helical" evidence="4">
    <location>
        <begin position="30"/>
        <end position="50"/>
    </location>
</feature>
<evidence type="ECO:0000256" key="1">
    <source>
        <dbReference type="ARBA" id="ARBA00012374"/>
    </source>
</evidence>
<protein>
    <recommendedName>
        <fullName evidence="1">undecaprenyl-diphosphate phosphatase</fullName>
        <ecNumber evidence="1">3.6.1.27</ecNumber>
    </recommendedName>
    <alternativeName>
        <fullName evidence="2">Undecaprenyl pyrophosphate phosphatase</fullName>
    </alternativeName>
</protein>
<evidence type="ECO:0000256" key="4">
    <source>
        <dbReference type="SAM" id="Phobius"/>
    </source>
</evidence>
<dbReference type="InterPro" id="IPR000326">
    <property type="entry name" value="PAP2/HPO"/>
</dbReference>
<evidence type="ECO:0000259" key="5">
    <source>
        <dbReference type="SMART" id="SM00014"/>
    </source>
</evidence>
<dbReference type="EMBL" id="CP039852">
    <property type="protein sequence ID" value="QCZ94597.1"/>
    <property type="molecule type" value="Genomic_DNA"/>
</dbReference>
<feature type="domain" description="Phosphatidic acid phosphatase type 2/haloperoxidase" evidence="5">
    <location>
        <begin position="115"/>
        <end position="228"/>
    </location>
</feature>
<evidence type="ECO:0000313" key="7">
    <source>
        <dbReference type="Proteomes" id="UP000304912"/>
    </source>
</evidence>
<dbReference type="AlphaFoldDB" id="A0A5B7YFX2"/>
<keyword evidence="4" id="KW-0812">Transmembrane</keyword>
<dbReference type="OrthoDB" id="9780918at2"/>
<gene>
    <name evidence="6" type="ORF">FBQ74_14475</name>
</gene>
<organism evidence="6 7">
    <name type="scientific">Salinimonas iocasae</name>
    <dbReference type="NCBI Taxonomy" id="2572577"/>
    <lineage>
        <taxon>Bacteria</taxon>
        <taxon>Pseudomonadati</taxon>
        <taxon>Pseudomonadota</taxon>
        <taxon>Gammaproteobacteria</taxon>
        <taxon>Alteromonadales</taxon>
        <taxon>Alteromonadaceae</taxon>
        <taxon>Alteromonas/Salinimonas group</taxon>
        <taxon>Salinimonas</taxon>
    </lineage>
</organism>
<feature type="transmembrane region" description="Helical" evidence="4">
    <location>
        <begin position="86"/>
        <end position="107"/>
    </location>
</feature>
<name>A0A5B7YFX2_9ALTE</name>
<feature type="transmembrane region" description="Helical" evidence="4">
    <location>
        <begin position="213"/>
        <end position="232"/>
    </location>
</feature>
<evidence type="ECO:0000256" key="3">
    <source>
        <dbReference type="ARBA" id="ARBA00047594"/>
    </source>
</evidence>
<dbReference type="GO" id="GO:0050380">
    <property type="term" value="F:undecaprenyl-diphosphatase activity"/>
    <property type="evidence" value="ECO:0007669"/>
    <property type="project" value="UniProtKB-EC"/>
</dbReference>